<gene>
    <name evidence="1" type="primary">PIF1</name>
    <name evidence="1" type="ORF">SPIL2461_LOCUS7485</name>
</gene>
<reference evidence="1" key="1">
    <citation type="submission" date="2021-02" db="EMBL/GenBank/DDBJ databases">
        <authorList>
            <person name="Dougan E. K."/>
            <person name="Rhodes N."/>
            <person name="Thang M."/>
            <person name="Chan C."/>
        </authorList>
    </citation>
    <scope>NUCLEOTIDE SEQUENCE</scope>
</reference>
<sequence>ILQRHCGFHSICAGRADDSRWCGYKRHVLRCSECEFYRSRLGPGGPRRARLLGDTRGVVSGDRLPRLPGVRCCWSLAITDWLRCLGEFVARGLAPARSHDWLLSVRHGVQQVGLGRANHSC</sequence>
<accession>A0A812NUW4</accession>
<protein>
    <submittedName>
        <fullName evidence="1">PIF1 protein</fullName>
    </submittedName>
</protein>
<dbReference type="EMBL" id="CAJNIZ010011723">
    <property type="protein sequence ID" value="CAE7323757.1"/>
    <property type="molecule type" value="Genomic_DNA"/>
</dbReference>
<feature type="non-terminal residue" evidence="1">
    <location>
        <position position="121"/>
    </location>
</feature>
<dbReference type="Proteomes" id="UP000649617">
    <property type="component" value="Unassembled WGS sequence"/>
</dbReference>
<organism evidence="1 2">
    <name type="scientific">Symbiodinium pilosum</name>
    <name type="common">Dinoflagellate</name>
    <dbReference type="NCBI Taxonomy" id="2952"/>
    <lineage>
        <taxon>Eukaryota</taxon>
        <taxon>Sar</taxon>
        <taxon>Alveolata</taxon>
        <taxon>Dinophyceae</taxon>
        <taxon>Suessiales</taxon>
        <taxon>Symbiodiniaceae</taxon>
        <taxon>Symbiodinium</taxon>
    </lineage>
</organism>
<keyword evidence="2" id="KW-1185">Reference proteome</keyword>
<evidence type="ECO:0000313" key="1">
    <source>
        <dbReference type="EMBL" id="CAE7323757.1"/>
    </source>
</evidence>
<feature type="non-terminal residue" evidence="1">
    <location>
        <position position="1"/>
    </location>
</feature>
<dbReference type="AlphaFoldDB" id="A0A812NUW4"/>
<comment type="caution">
    <text evidence="1">The sequence shown here is derived from an EMBL/GenBank/DDBJ whole genome shotgun (WGS) entry which is preliminary data.</text>
</comment>
<name>A0A812NUW4_SYMPI</name>
<proteinExistence type="predicted"/>
<evidence type="ECO:0000313" key="2">
    <source>
        <dbReference type="Proteomes" id="UP000649617"/>
    </source>
</evidence>